<evidence type="ECO:0000313" key="5">
    <source>
        <dbReference type="Proteomes" id="UP000325054"/>
    </source>
</evidence>
<evidence type="ECO:0000259" key="3">
    <source>
        <dbReference type="PROSITE" id="PS51462"/>
    </source>
</evidence>
<dbReference type="PANTHER" id="PTHR43046:SF2">
    <property type="entry name" value="8-OXO-DGTP DIPHOSPHATASE-RELATED"/>
    <property type="match status" value="1"/>
</dbReference>
<comment type="caution">
    <text evidence="4">The sequence shown here is derived from an EMBL/GenBank/DDBJ whole genome shotgun (WGS) entry which is preliminary data.</text>
</comment>
<reference evidence="4 5" key="1">
    <citation type="submission" date="2019-08" db="EMBL/GenBank/DDBJ databases">
        <title>Bacillus genomes from the desert of Cuatro Cienegas, Coahuila.</title>
        <authorList>
            <person name="Olmedo-Alvarez G."/>
        </authorList>
    </citation>
    <scope>NUCLEOTIDE SEQUENCE [LARGE SCALE GENOMIC DNA]</scope>
    <source>
        <strain evidence="4 5">CH451a_14T</strain>
    </source>
</reference>
<dbReference type="InterPro" id="IPR020084">
    <property type="entry name" value="NUDIX_hydrolase_CS"/>
</dbReference>
<dbReference type="InterPro" id="IPR015797">
    <property type="entry name" value="NUDIX_hydrolase-like_dom_sf"/>
</dbReference>
<dbReference type="PROSITE" id="PS00893">
    <property type="entry name" value="NUDIX_BOX"/>
    <property type="match status" value="1"/>
</dbReference>
<proteinExistence type="predicted"/>
<comment type="cofactor">
    <cofactor evidence="1">
        <name>Mg(2+)</name>
        <dbReference type="ChEBI" id="CHEBI:18420"/>
    </cofactor>
</comment>
<sequence length="176" mass="20468">MNETVPFTIKLEEPLLKHDHTKINNREAVRAVILQNNKILLVQSNKGDFKFPGGGIEGEENHQQALKREVEEETGYINLEVIKTIGKVLEQKTDEFESDCLFSINSTYYLCKLTNEDKTSRRLDEYEAELDFSPVWVTLDEAIRQNEVLIQNIKRNSWLKRDTLVLKRLKAEVLGY</sequence>
<dbReference type="GO" id="GO:0016787">
    <property type="term" value="F:hydrolase activity"/>
    <property type="evidence" value="ECO:0007669"/>
    <property type="project" value="UniProtKB-KW"/>
</dbReference>
<dbReference type="Proteomes" id="UP000325054">
    <property type="component" value="Unassembled WGS sequence"/>
</dbReference>
<accession>A0A5D4TI85</accession>
<dbReference type="PROSITE" id="PS51462">
    <property type="entry name" value="NUDIX"/>
    <property type="match status" value="1"/>
</dbReference>
<evidence type="ECO:0000256" key="2">
    <source>
        <dbReference type="ARBA" id="ARBA00022801"/>
    </source>
</evidence>
<evidence type="ECO:0000313" key="4">
    <source>
        <dbReference type="EMBL" id="TYS75510.1"/>
    </source>
</evidence>
<dbReference type="RefSeq" id="WP_148992612.1">
    <property type="nucleotide sequence ID" value="NZ_VTEW01000016.1"/>
</dbReference>
<protein>
    <submittedName>
        <fullName evidence="4">NUDIX domain-containing protein</fullName>
    </submittedName>
</protein>
<dbReference type="OrthoDB" id="511483at2"/>
<dbReference type="AlphaFoldDB" id="A0A5D4TI85"/>
<evidence type="ECO:0000256" key="1">
    <source>
        <dbReference type="ARBA" id="ARBA00001946"/>
    </source>
</evidence>
<dbReference type="Gene3D" id="3.90.79.10">
    <property type="entry name" value="Nucleoside Triphosphate Pyrophosphohydrolase"/>
    <property type="match status" value="1"/>
</dbReference>
<feature type="domain" description="Nudix hydrolase" evidence="3">
    <location>
        <begin position="24"/>
        <end position="161"/>
    </location>
</feature>
<dbReference type="EMBL" id="VTEW01000016">
    <property type="protein sequence ID" value="TYS75510.1"/>
    <property type="molecule type" value="Genomic_DNA"/>
</dbReference>
<name>A0A5D4TI85_9BACI</name>
<organism evidence="4 5">
    <name type="scientific">Rossellomorea aquimaris</name>
    <dbReference type="NCBI Taxonomy" id="189382"/>
    <lineage>
        <taxon>Bacteria</taxon>
        <taxon>Bacillati</taxon>
        <taxon>Bacillota</taxon>
        <taxon>Bacilli</taxon>
        <taxon>Bacillales</taxon>
        <taxon>Bacillaceae</taxon>
        <taxon>Rossellomorea</taxon>
    </lineage>
</organism>
<dbReference type="SUPFAM" id="SSF55811">
    <property type="entry name" value="Nudix"/>
    <property type="match status" value="1"/>
</dbReference>
<dbReference type="PANTHER" id="PTHR43046">
    <property type="entry name" value="GDP-MANNOSE MANNOSYL HYDROLASE"/>
    <property type="match status" value="1"/>
</dbReference>
<dbReference type="InterPro" id="IPR000086">
    <property type="entry name" value="NUDIX_hydrolase_dom"/>
</dbReference>
<dbReference type="Pfam" id="PF00293">
    <property type="entry name" value="NUDIX"/>
    <property type="match status" value="1"/>
</dbReference>
<keyword evidence="2" id="KW-0378">Hydrolase</keyword>
<gene>
    <name evidence="4" type="ORF">FZC80_17095</name>
</gene>